<name>A0AAD7ZIN9_DIPPU</name>
<comment type="caution">
    <text evidence="1">The sequence shown here is derived from an EMBL/GenBank/DDBJ whole genome shotgun (WGS) entry which is preliminary data.</text>
</comment>
<evidence type="ECO:0000313" key="1">
    <source>
        <dbReference type="EMBL" id="KAJ9581062.1"/>
    </source>
</evidence>
<dbReference type="AlphaFoldDB" id="A0AAD7ZIN9"/>
<feature type="non-terminal residue" evidence="1">
    <location>
        <position position="54"/>
    </location>
</feature>
<sequence>CIISLSNENQLNAFEWNAFSKVFKPINEKGGVINQSKGLLLCFQVLYENFPEGK</sequence>
<reference evidence="1" key="1">
    <citation type="journal article" date="2023" name="IScience">
        <title>Live-bearing cockroach genome reveals convergent evolutionary mechanisms linked to viviparity in insects and beyond.</title>
        <authorList>
            <person name="Fouks B."/>
            <person name="Harrison M.C."/>
            <person name="Mikhailova A.A."/>
            <person name="Marchal E."/>
            <person name="English S."/>
            <person name="Carruthers M."/>
            <person name="Jennings E.C."/>
            <person name="Chiamaka E.L."/>
            <person name="Frigard R.A."/>
            <person name="Pippel M."/>
            <person name="Attardo G.M."/>
            <person name="Benoit J.B."/>
            <person name="Bornberg-Bauer E."/>
            <person name="Tobe S.S."/>
        </authorList>
    </citation>
    <scope>NUCLEOTIDE SEQUENCE</scope>
    <source>
        <strain evidence="1">Stay&amp;Tobe</strain>
    </source>
</reference>
<dbReference type="Proteomes" id="UP001233999">
    <property type="component" value="Unassembled WGS sequence"/>
</dbReference>
<organism evidence="1 2">
    <name type="scientific">Diploptera punctata</name>
    <name type="common">Pacific beetle cockroach</name>
    <dbReference type="NCBI Taxonomy" id="6984"/>
    <lineage>
        <taxon>Eukaryota</taxon>
        <taxon>Metazoa</taxon>
        <taxon>Ecdysozoa</taxon>
        <taxon>Arthropoda</taxon>
        <taxon>Hexapoda</taxon>
        <taxon>Insecta</taxon>
        <taxon>Pterygota</taxon>
        <taxon>Neoptera</taxon>
        <taxon>Polyneoptera</taxon>
        <taxon>Dictyoptera</taxon>
        <taxon>Blattodea</taxon>
        <taxon>Blaberoidea</taxon>
        <taxon>Blaberidae</taxon>
        <taxon>Diplopterinae</taxon>
        <taxon>Diploptera</taxon>
    </lineage>
</organism>
<protein>
    <submittedName>
        <fullName evidence="1">Uncharacterized protein</fullName>
    </submittedName>
</protein>
<evidence type="ECO:0000313" key="2">
    <source>
        <dbReference type="Proteomes" id="UP001233999"/>
    </source>
</evidence>
<proteinExistence type="predicted"/>
<reference evidence="1" key="2">
    <citation type="submission" date="2023-05" db="EMBL/GenBank/DDBJ databases">
        <authorList>
            <person name="Fouks B."/>
        </authorList>
    </citation>
    <scope>NUCLEOTIDE SEQUENCE</scope>
    <source>
        <strain evidence="1">Stay&amp;Tobe</strain>
        <tissue evidence="1">Testes</tissue>
    </source>
</reference>
<accession>A0AAD7ZIN9</accession>
<feature type="non-terminal residue" evidence="1">
    <location>
        <position position="1"/>
    </location>
</feature>
<dbReference type="EMBL" id="JASPKZ010008046">
    <property type="protein sequence ID" value="KAJ9581062.1"/>
    <property type="molecule type" value="Genomic_DNA"/>
</dbReference>
<keyword evidence="2" id="KW-1185">Reference proteome</keyword>
<gene>
    <name evidence="1" type="ORF">L9F63_023757</name>
</gene>